<dbReference type="AlphaFoldDB" id="A0A165IUZ6"/>
<accession>A0A165IUZ6</accession>
<evidence type="ECO:0000256" key="1">
    <source>
        <dbReference type="SAM" id="MobiDB-lite"/>
    </source>
</evidence>
<organism evidence="2 3">
    <name type="scientific">Calocera cornea HHB12733</name>
    <dbReference type="NCBI Taxonomy" id="1353952"/>
    <lineage>
        <taxon>Eukaryota</taxon>
        <taxon>Fungi</taxon>
        <taxon>Dikarya</taxon>
        <taxon>Basidiomycota</taxon>
        <taxon>Agaricomycotina</taxon>
        <taxon>Dacrymycetes</taxon>
        <taxon>Dacrymycetales</taxon>
        <taxon>Dacrymycetaceae</taxon>
        <taxon>Calocera</taxon>
    </lineage>
</organism>
<dbReference type="Proteomes" id="UP000076842">
    <property type="component" value="Unassembled WGS sequence"/>
</dbReference>
<feature type="region of interest" description="Disordered" evidence="1">
    <location>
        <begin position="70"/>
        <end position="98"/>
    </location>
</feature>
<name>A0A165IUZ6_9BASI</name>
<sequence>MTTLPTLTALSKSQSQVWHEGDYTRVGRYRMVKNRRYKCKVAHFNEEDNQVILSVFSYCILLADVSASPRLGRTGRTSGRRFEWSSENRELQSSDVPY</sequence>
<evidence type="ECO:0000313" key="2">
    <source>
        <dbReference type="EMBL" id="KZT61013.1"/>
    </source>
</evidence>
<feature type="compositionally biased region" description="Basic and acidic residues" evidence="1">
    <location>
        <begin position="80"/>
        <end position="92"/>
    </location>
</feature>
<dbReference type="EMBL" id="KV423926">
    <property type="protein sequence ID" value="KZT61013.1"/>
    <property type="molecule type" value="Genomic_DNA"/>
</dbReference>
<protein>
    <submittedName>
        <fullName evidence="2">Uncharacterized protein</fullName>
    </submittedName>
</protein>
<proteinExistence type="predicted"/>
<keyword evidence="3" id="KW-1185">Reference proteome</keyword>
<dbReference type="InParanoid" id="A0A165IUZ6"/>
<gene>
    <name evidence="2" type="ORF">CALCODRAFT_491658</name>
</gene>
<evidence type="ECO:0000313" key="3">
    <source>
        <dbReference type="Proteomes" id="UP000076842"/>
    </source>
</evidence>
<reference evidence="2 3" key="1">
    <citation type="journal article" date="2016" name="Mol. Biol. Evol.">
        <title>Comparative Genomics of Early-Diverging Mushroom-Forming Fungi Provides Insights into the Origins of Lignocellulose Decay Capabilities.</title>
        <authorList>
            <person name="Nagy L.G."/>
            <person name="Riley R."/>
            <person name="Tritt A."/>
            <person name="Adam C."/>
            <person name="Daum C."/>
            <person name="Floudas D."/>
            <person name="Sun H."/>
            <person name="Yadav J.S."/>
            <person name="Pangilinan J."/>
            <person name="Larsson K.H."/>
            <person name="Matsuura K."/>
            <person name="Barry K."/>
            <person name="Labutti K."/>
            <person name="Kuo R."/>
            <person name="Ohm R.A."/>
            <person name="Bhattacharya S.S."/>
            <person name="Shirouzu T."/>
            <person name="Yoshinaga Y."/>
            <person name="Martin F.M."/>
            <person name="Grigoriev I.V."/>
            <person name="Hibbett D.S."/>
        </authorList>
    </citation>
    <scope>NUCLEOTIDE SEQUENCE [LARGE SCALE GENOMIC DNA]</scope>
    <source>
        <strain evidence="2 3">HHB12733</strain>
    </source>
</reference>